<dbReference type="PANTHER" id="PTHR30502">
    <property type="entry name" value="2-KETO-3-DEOXY-L-RHAMNONATE ALDOLASE"/>
    <property type="match status" value="1"/>
</dbReference>
<keyword evidence="2" id="KW-0479">Metal-binding</keyword>
<feature type="domain" description="HpcH/HpaI aldolase/citrate lyase" evidence="5">
    <location>
        <begin position="99"/>
        <end position="329"/>
    </location>
</feature>
<dbReference type="Gene3D" id="3.20.20.60">
    <property type="entry name" value="Phosphoenolpyruvate-binding domains"/>
    <property type="match status" value="1"/>
</dbReference>
<dbReference type="eggNOG" id="ENOG502QR7H">
    <property type="taxonomic scope" value="Eukaryota"/>
</dbReference>
<reference evidence="7" key="1">
    <citation type="submission" date="2013-01" db="EMBL/GenBank/DDBJ databases">
        <title>Draft Genome Sequence of a Mulberry Tree, Morus notabilis C.K. Schneid.</title>
        <authorList>
            <person name="He N."/>
            <person name="Zhao S."/>
        </authorList>
    </citation>
    <scope>NUCLEOTIDE SEQUENCE</scope>
</reference>
<keyword evidence="3" id="KW-0456">Lyase</keyword>
<dbReference type="SUPFAM" id="SSF51621">
    <property type="entry name" value="Phosphoenolpyruvate/pyruvate domain"/>
    <property type="match status" value="1"/>
</dbReference>
<organism evidence="6 7">
    <name type="scientific">Morus notabilis</name>
    <dbReference type="NCBI Taxonomy" id="981085"/>
    <lineage>
        <taxon>Eukaryota</taxon>
        <taxon>Viridiplantae</taxon>
        <taxon>Streptophyta</taxon>
        <taxon>Embryophyta</taxon>
        <taxon>Tracheophyta</taxon>
        <taxon>Spermatophyta</taxon>
        <taxon>Magnoliopsida</taxon>
        <taxon>eudicotyledons</taxon>
        <taxon>Gunneridae</taxon>
        <taxon>Pentapetalae</taxon>
        <taxon>rosids</taxon>
        <taxon>fabids</taxon>
        <taxon>Rosales</taxon>
        <taxon>Moraceae</taxon>
        <taxon>Moreae</taxon>
        <taxon>Morus</taxon>
    </lineage>
</organism>
<proteinExistence type="inferred from homology"/>
<dbReference type="InterPro" id="IPR040442">
    <property type="entry name" value="Pyrv_kinase-like_dom_sf"/>
</dbReference>
<dbReference type="InterPro" id="IPR015813">
    <property type="entry name" value="Pyrv/PenolPyrv_kinase-like_dom"/>
</dbReference>
<feature type="region of interest" description="Disordered" evidence="4">
    <location>
        <begin position="343"/>
        <end position="364"/>
    </location>
</feature>
<comment type="similarity">
    <text evidence="1">Belongs to the HpcH/HpaI aldolase family.</text>
</comment>
<dbReference type="Proteomes" id="UP000030645">
    <property type="component" value="Unassembled WGS sequence"/>
</dbReference>
<dbReference type="KEGG" id="mnt:21385296"/>
<dbReference type="Pfam" id="PF03328">
    <property type="entry name" value="HpcH_HpaI"/>
    <property type="match status" value="1"/>
</dbReference>
<keyword evidence="7" id="KW-1185">Reference proteome</keyword>
<dbReference type="EMBL" id="KE343739">
    <property type="protein sequence ID" value="EXB39943.1"/>
    <property type="molecule type" value="Genomic_DNA"/>
</dbReference>
<dbReference type="OrthoDB" id="1621678at2759"/>
<gene>
    <name evidence="6" type="ORF">L484_001702</name>
</gene>
<feature type="compositionally biased region" description="Basic and acidic residues" evidence="4">
    <location>
        <begin position="352"/>
        <end position="364"/>
    </location>
</feature>
<name>W9QTL7_9ROSA</name>
<evidence type="ECO:0000313" key="7">
    <source>
        <dbReference type="Proteomes" id="UP000030645"/>
    </source>
</evidence>
<evidence type="ECO:0000256" key="4">
    <source>
        <dbReference type="SAM" id="MobiDB-lite"/>
    </source>
</evidence>
<dbReference type="STRING" id="981085.W9QTL7"/>
<dbReference type="FunFam" id="3.20.20.60:FF:000028">
    <property type="entry name" value="2-keto-3-deoxy-L-rhamnonate aldolase-like"/>
    <property type="match status" value="1"/>
</dbReference>
<evidence type="ECO:0000256" key="2">
    <source>
        <dbReference type="ARBA" id="ARBA00022723"/>
    </source>
</evidence>
<dbReference type="GO" id="GO:0046872">
    <property type="term" value="F:metal ion binding"/>
    <property type="evidence" value="ECO:0007669"/>
    <property type="project" value="UniProtKB-KW"/>
</dbReference>
<evidence type="ECO:0000313" key="6">
    <source>
        <dbReference type="EMBL" id="EXB39943.1"/>
    </source>
</evidence>
<dbReference type="InterPro" id="IPR050251">
    <property type="entry name" value="HpcH-HpaI_aldolase"/>
</dbReference>
<dbReference type="GO" id="GO:0016832">
    <property type="term" value="F:aldehyde-lyase activity"/>
    <property type="evidence" value="ECO:0007669"/>
    <property type="project" value="TreeGrafter"/>
</dbReference>
<dbReference type="PANTHER" id="PTHR30502:SF0">
    <property type="entry name" value="PHOSPHOENOLPYRUVATE CARBOXYLASE FAMILY PROTEIN"/>
    <property type="match status" value="1"/>
</dbReference>
<dbReference type="GO" id="GO:0005737">
    <property type="term" value="C:cytoplasm"/>
    <property type="evidence" value="ECO:0007669"/>
    <property type="project" value="TreeGrafter"/>
</dbReference>
<sequence>MAATFTYPATIPTATVAAANRSKSAVTLTLPIHIPKSFPLKTLNPVRFALTTKPKFSLKSSAAASDHSLTGDATTSGLPSCAASFQTLKSRLRSGETLYGIFLLSFSPTLAEIAGLAGYDFAVVDMEHGPGGISDALDCLRALAATRTPAILRLPESSPAWAKKALDLGPQGIMFPTIDSPKDAKKAVSYCRFPPAGIRGTAHTVVRASDYGIDEGYLSNYEEGLLIMCQVESTEGAKKAEEIAAVDGVDCIQMGPLDLSASMGYLWDPGHKKVRETLRAAERGVLSTTGGGGGAYLAGFAMPHDRPEDMRARGYRMVSGAVDVGLFRSAAVEDVRRFKISLVDGDDDDEKEQDKDADEKYWSE</sequence>
<accession>W9QTL7</accession>
<dbReference type="AlphaFoldDB" id="W9QTL7"/>
<protein>
    <submittedName>
        <fullName evidence="6">2-keto-3-deoxy-L-rhamnonate aldolase</fullName>
    </submittedName>
</protein>
<dbReference type="InterPro" id="IPR005000">
    <property type="entry name" value="Aldolase/citrate-lyase_domain"/>
</dbReference>
<evidence type="ECO:0000256" key="1">
    <source>
        <dbReference type="ARBA" id="ARBA00005568"/>
    </source>
</evidence>
<evidence type="ECO:0000256" key="3">
    <source>
        <dbReference type="ARBA" id="ARBA00023239"/>
    </source>
</evidence>
<evidence type="ECO:0000259" key="5">
    <source>
        <dbReference type="Pfam" id="PF03328"/>
    </source>
</evidence>